<keyword evidence="8" id="KW-0175">Coiled coil</keyword>
<evidence type="ECO:0000256" key="4">
    <source>
        <dbReference type="ARBA" id="ARBA00022452"/>
    </source>
</evidence>
<sequence length="450" mass="51363">MNQKFKITAFLLLSIWGSILAQESWTLDECVTFALEHNLQLNDFKYTNQSNRETYRQSVRNLLPSVNASSSYLINYGRAEDPNTGTFVNLDFYSNNYSLESSIDLFQGFQKINAIKASKLLFKATQEEVLQQKYLLAFRVMQAFYDIQFFEGLVAISKEQLTVSQSNYNLVEKQVELGLKAGADLYEAESLLLTDKLNVTQSNNQLATAKLTLIQEMNLENTSDIEIQKDLEEIATELNSQEMKSDAVYTEAREFIPMIKAQEFRAEAAKKQVAVSRGRLYPSLSFFAGIGTGYFETFRDTLGNTLPFREQFRDNTSQYIGVNLNVPISNGWSARSRVKQSKIEKLRAENNLKTQEQELFQAIQKLVQDYNSLLVELVQSNQKMEAQNLAFTIAQKRYEKGLINALELFTAKNLYASAQNENLQVKLRSEINKSTLDFYRGLPVFNIAAP</sequence>
<evidence type="ECO:0000256" key="1">
    <source>
        <dbReference type="ARBA" id="ARBA00004442"/>
    </source>
</evidence>
<keyword evidence="7" id="KW-0998">Cell outer membrane</keyword>
<dbReference type="GO" id="GO:0009279">
    <property type="term" value="C:cell outer membrane"/>
    <property type="evidence" value="ECO:0007669"/>
    <property type="project" value="UniProtKB-SubCell"/>
</dbReference>
<feature type="coiled-coil region" evidence="8">
    <location>
        <begin position="338"/>
        <end position="387"/>
    </location>
</feature>
<evidence type="ECO:0000256" key="6">
    <source>
        <dbReference type="ARBA" id="ARBA00023136"/>
    </source>
</evidence>
<dbReference type="SUPFAM" id="SSF56954">
    <property type="entry name" value="Outer membrane efflux proteins (OEP)"/>
    <property type="match status" value="1"/>
</dbReference>
<dbReference type="OrthoDB" id="9811587at2"/>
<dbReference type="EMBL" id="SNZW01000017">
    <property type="protein sequence ID" value="TDS12594.1"/>
    <property type="molecule type" value="Genomic_DNA"/>
</dbReference>
<keyword evidence="9" id="KW-0732">Signal</keyword>
<dbReference type="GO" id="GO:1990281">
    <property type="term" value="C:efflux pump complex"/>
    <property type="evidence" value="ECO:0007669"/>
    <property type="project" value="TreeGrafter"/>
</dbReference>
<feature type="chain" id="PRO_5020712702" evidence="9">
    <location>
        <begin position="22"/>
        <end position="450"/>
    </location>
</feature>
<accession>A0A4R7CZH9</accession>
<keyword evidence="3" id="KW-0813">Transport</keyword>
<dbReference type="AlphaFoldDB" id="A0A4R7CZH9"/>
<dbReference type="PANTHER" id="PTHR30026:SF20">
    <property type="entry name" value="OUTER MEMBRANE PROTEIN TOLC"/>
    <property type="match status" value="1"/>
</dbReference>
<organism evidence="10 11">
    <name type="scientific">Maribacter caenipelagi</name>
    <dbReference type="NCBI Taxonomy" id="1447781"/>
    <lineage>
        <taxon>Bacteria</taxon>
        <taxon>Pseudomonadati</taxon>
        <taxon>Bacteroidota</taxon>
        <taxon>Flavobacteriia</taxon>
        <taxon>Flavobacteriales</taxon>
        <taxon>Flavobacteriaceae</taxon>
        <taxon>Maribacter</taxon>
    </lineage>
</organism>
<evidence type="ECO:0000313" key="11">
    <source>
        <dbReference type="Proteomes" id="UP000295274"/>
    </source>
</evidence>
<name>A0A4R7CZH9_9FLAO</name>
<dbReference type="Gene3D" id="1.20.1600.10">
    <property type="entry name" value="Outer membrane efflux proteins (OEP)"/>
    <property type="match status" value="1"/>
</dbReference>
<evidence type="ECO:0000256" key="3">
    <source>
        <dbReference type="ARBA" id="ARBA00022448"/>
    </source>
</evidence>
<dbReference type="GO" id="GO:0015288">
    <property type="term" value="F:porin activity"/>
    <property type="evidence" value="ECO:0007669"/>
    <property type="project" value="TreeGrafter"/>
</dbReference>
<evidence type="ECO:0000256" key="2">
    <source>
        <dbReference type="ARBA" id="ARBA00007613"/>
    </source>
</evidence>
<dbReference type="Pfam" id="PF02321">
    <property type="entry name" value="OEP"/>
    <property type="match status" value="2"/>
</dbReference>
<dbReference type="GO" id="GO:0015562">
    <property type="term" value="F:efflux transmembrane transporter activity"/>
    <property type="evidence" value="ECO:0007669"/>
    <property type="project" value="InterPro"/>
</dbReference>
<evidence type="ECO:0000256" key="9">
    <source>
        <dbReference type="SAM" id="SignalP"/>
    </source>
</evidence>
<keyword evidence="11" id="KW-1185">Reference proteome</keyword>
<dbReference type="InterPro" id="IPR051906">
    <property type="entry name" value="TolC-like"/>
</dbReference>
<reference evidence="10 11" key="1">
    <citation type="submission" date="2019-03" db="EMBL/GenBank/DDBJ databases">
        <title>Genomic Encyclopedia of Type Strains, Phase III (KMG-III): the genomes of soil and plant-associated and newly described type strains.</title>
        <authorList>
            <person name="Whitman W."/>
        </authorList>
    </citation>
    <scope>NUCLEOTIDE SEQUENCE [LARGE SCALE GENOMIC DNA]</scope>
    <source>
        <strain evidence="10 11">CECT 8455</strain>
    </source>
</reference>
<comment type="similarity">
    <text evidence="2">Belongs to the outer membrane factor (OMF) (TC 1.B.17) family.</text>
</comment>
<proteinExistence type="inferred from homology"/>
<evidence type="ECO:0000256" key="5">
    <source>
        <dbReference type="ARBA" id="ARBA00022692"/>
    </source>
</evidence>
<keyword evidence="4" id="KW-1134">Transmembrane beta strand</keyword>
<keyword evidence="6" id="KW-0472">Membrane</keyword>
<dbReference type="Proteomes" id="UP000295274">
    <property type="component" value="Unassembled WGS sequence"/>
</dbReference>
<dbReference type="RefSeq" id="WP_133674014.1">
    <property type="nucleotide sequence ID" value="NZ_SNZW01000017.1"/>
</dbReference>
<keyword evidence="5" id="KW-0812">Transmembrane</keyword>
<dbReference type="PANTHER" id="PTHR30026">
    <property type="entry name" value="OUTER MEMBRANE PROTEIN TOLC"/>
    <property type="match status" value="1"/>
</dbReference>
<comment type="subcellular location">
    <subcellularLocation>
        <location evidence="1">Cell outer membrane</location>
    </subcellularLocation>
</comment>
<protein>
    <submittedName>
        <fullName evidence="10">Outer membrane protein TolC</fullName>
    </submittedName>
</protein>
<evidence type="ECO:0000256" key="7">
    <source>
        <dbReference type="ARBA" id="ARBA00023237"/>
    </source>
</evidence>
<evidence type="ECO:0000256" key="8">
    <source>
        <dbReference type="SAM" id="Coils"/>
    </source>
</evidence>
<dbReference type="InterPro" id="IPR003423">
    <property type="entry name" value="OMP_efflux"/>
</dbReference>
<feature type="signal peptide" evidence="9">
    <location>
        <begin position="1"/>
        <end position="21"/>
    </location>
</feature>
<comment type="caution">
    <text evidence="10">The sequence shown here is derived from an EMBL/GenBank/DDBJ whole genome shotgun (WGS) entry which is preliminary data.</text>
</comment>
<gene>
    <name evidence="10" type="ORF">DFQ03_3052</name>
</gene>
<evidence type="ECO:0000313" key="10">
    <source>
        <dbReference type="EMBL" id="TDS12594.1"/>
    </source>
</evidence>